<dbReference type="EMBL" id="QXXA01000013">
    <property type="protein sequence ID" value="NBI07616.1"/>
    <property type="molecule type" value="Genomic_DNA"/>
</dbReference>
<evidence type="ECO:0000256" key="1">
    <source>
        <dbReference type="SAM" id="Coils"/>
    </source>
</evidence>
<name>A0A845R1L6_9CLOT</name>
<sequence length="99" mass="11810">MNNKLDKLNIEEKEKQLKYYNECIANTKTLVELAKDRKQQHEQRKVELEEEIKAQGVNPDNIDEEINNISEELERLIEEVDSLIPYDLLKQMNKLPERD</sequence>
<keyword evidence="3" id="KW-1185">Reference proteome</keyword>
<dbReference type="AlphaFoldDB" id="A0A845R1L6"/>
<reference evidence="2 3" key="1">
    <citation type="submission" date="2018-08" db="EMBL/GenBank/DDBJ databases">
        <title>Murine metabolic-syndrome-specific gut microbial biobank.</title>
        <authorList>
            <person name="Liu C."/>
        </authorList>
    </citation>
    <scope>NUCLEOTIDE SEQUENCE [LARGE SCALE GENOMIC DNA]</scope>
    <source>
        <strain evidence="2 3">583</strain>
    </source>
</reference>
<evidence type="ECO:0000313" key="2">
    <source>
        <dbReference type="EMBL" id="NBI07616.1"/>
    </source>
</evidence>
<comment type="caution">
    <text evidence="2">The sequence shown here is derived from an EMBL/GenBank/DDBJ whole genome shotgun (WGS) entry which is preliminary data.</text>
</comment>
<evidence type="ECO:0000313" key="3">
    <source>
        <dbReference type="Proteomes" id="UP000467132"/>
    </source>
</evidence>
<proteinExistence type="predicted"/>
<dbReference type="Proteomes" id="UP000467132">
    <property type="component" value="Unassembled WGS sequence"/>
</dbReference>
<accession>A0A845R1L6</accession>
<protein>
    <submittedName>
        <fullName evidence="2">Uncharacterized protein</fullName>
    </submittedName>
</protein>
<gene>
    <name evidence="2" type="ORF">D3Z33_12210</name>
</gene>
<feature type="coiled-coil region" evidence="1">
    <location>
        <begin position="24"/>
        <end position="58"/>
    </location>
</feature>
<organism evidence="2 3">
    <name type="scientific">Senegalia massiliensis</name>
    <dbReference type="NCBI Taxonomy" id="1720316"/>
    <lineage>
        <taxon>Bacteria</taxon>
        <taxon>Bacillati</taxon>
        <taxon>Bacillota</taxon>
        <taxon>Clostridia</taxon>
        <taxon>Eubacteriales</taxon>
        <taxon>Clostridiaceae</taxon>
        <taxon>Senegalia</taxon>
    </lineage>
</organism>
<keyword evidence="1" id="KW-0175">Coiled coil</keyword>
<dbReference type="RefSeq" id="WP_160198086.1">
    <property type="nucleotide sequence ID" value="NZ_QXXA01000013.1"/>
</dbReference>